<sequence length="252" mass="27752">MAKIALITGASSGIGEACAHLFAQQGYHLILLGRRENLLEKIAHHLADKYAIEVKKIQADVRDKENINYVLETLPANWKNVDVLINNAGLSQGLDPIDKGNTDDWDTMIDTNIKGLLYVSKVVSGWMVEQKKGHIINIGSIAGKEVYANGNVYCATKHAVEALNQGMRIDLLPHGIKVTAIHPGMVETEFSIVRFKGDESRAKKVYDGFEPLIAQDIAEAIWFAVSRPPHVNINDMLIMPTAQATATTVKRD</sequence>
<evidence type="ECO:0000313" key="5">
    <source>
        <dbReference type="Proteomes" id="UP000762110"/>
    </source>
</evidence>
<evidence type="ECO:0000313" key="4">
    <source>
        <dbReference type="EMBL" id="NQX32407.1"/>
    </source>
</evidence>
<name>A0ABX2DF25_9SPHI</name>
<dbReference type="EMBL" id="JABMKV010000002">
    <property type="protein sequence ID" value="NQX32407.1"/>
    <property type="molecule type" value="Genomic_DNA"/>
</dbReference>
<dbReference type="InterPro" id="IPR036291">
    <property type="entry name" value="NAD(P)-bd_dom_sf"/>
</dbReference>
<dbReference type="PRINTS" id="PR00081">
    <property type="entry name" value="GDHRDH"/>
</dbReference>
<dbReference type="PRINTS" id="PR00080">
    <property type="entry name" value="SDRFAMILY"/>
</dbReference>
<dbReference type="SUPFAM" id="SSF51735">
    <property type="entry name" value="NAD(P)-binding Rossmann-fold domains"/>
    <property type="match status" value="1"/>
</dbReference>
<dbReference type="PROSITE" id="PS00061">
    <property type="entry name" value="ADH_SHORT"/>
    <property type="match status" value="1"/>
</dbReference>
<dbReference type="Proteomes" id="UP000762110">
    <property type="component" value="Unassembled WGS sequence"/>
</dbReference>
<evidence type="ECO:0000256" key="1">
    <source>
        <dbReference type="ARBA" id="ARBA00006484"/>
    </source>
</evidence>
<dbReference type="PANTHER" id="PTHR42901">
    <property type="entry name" value="ALCOHOL DEHYDROGENASE"/>
    <property type="match status" value="1"/>
</dbReference>
<dbReference type="InterPro" id="IPR002347">
    <property type="entry name" value="SDR_fam"/>
</dbReference>
<keyword evidence="2" id="KW-0560">Oxidoreductase</keyword>
<comment type="caution">
    <text evidence="4">The sequence shown here is derived from an EMBL/GenBank/DDBJ whole genome shotgun (WGS) entry which is preliminary data.</text>
</comment>
<dbReference type="InterPro" id="IPR020904">
    <property type="entry name" value="Sc_DH/Rdtase_CS"/>
</dbReference>
<reference evidence="4 5" key="1">
    <citation type="submission" date="2020-05" db="EMBL/GenBank/DDBJ databases">
        <title>Description of Pedobacter foliorum sp. nov.</title>
        <authorList>
            <person name="Qi S."/>
            <person name="Carlier A."/>
            <person name="Cnockaert M."/>
            <person name="Vandamme P."/>
        </authorList>
    </citation>
    <scope>NUCLEOTIDE SEQUENCE [LARGE SCALE GENOMIC DNA]</scope>
    <source>
        <strain evidence="4 5">LMG 31300</strain>
    </source>
</reference>
<comment type="similarity">
    <text evidence="1 3">Belongs to the short-chain dehydrogenases/reductases (SDR) family.</text>
</comment>
<evidence type="ECO:0000256" key="3">
    <source>
        <dbReference type="RuleBase" id="RU000363"/>
    </source>
</evidence>
<dbReference type="PANTHER" id="PTHR42901:SF1">
    <property type="entry name" value="ALCOHOL DEHYDROGENASE"/>
    <property type="match status" value="1"/>
</dbReference>
<protein>
    <submittedName>
        <fullName evidence="4">SDR family NAD(P)-dependent oxidoreductase</fullName>
    </submittedName>
</protein>
<proteinExistence type="inferred from homology"/>
<dbReference type="Gene3D" id="3.40.50.720">
    <property type="entry name" value="NAD(P)-binding Rossmann-like Domain"/>
    <property type="match status" value="1"/>
</dbReference>
<gene>
    <name evidence="4" type="ORF">HQN85_11765</name>
</gene>
<organism evidence="4 5">
    <name type="scientific">Pedobacter boryungensis</name>
    <dbReference type="NCBI Taxonomy" id="869962"/>
    <lineage>
        <taxon>Bacteria</taxon>
        <taxon>Pseudomonadati</taxon>
        <taxon>Bacteroidota</taxon>
        <taxon>Sphingobacteriia</taxon>
        <taxon>Sphingobacteriales</taxon>
        <taxon>Sphingobacteriaceae</taxon>
        <taxon>Pedobacter</taxon>
    </lineage>
</organism>
<accession>A0ABX2DF25</accession>
<keyword evidence="5" id="KW-1185">Reference proteome</keyword>
<evidence type="ECO:0000256" key="2">
    <source>
        <dbReference type="ARBA" id="ARBA00023002"/>
    </source>
</evidence>
<dbReference type="RefSeq" id="WP_173272356.1">
    <property type="nucleotide sequence ID" value="NZ_JABMKV010000002.1"/>
</dbReference>
<dbReference type="Pfam" id="PF00106">
    <property type="entry name" value="adh_short"/>
    <property type="match status" value="1"/>
</dbReference>